<dbReference type="GO" id="GO:0004222">
    <property type="term" value="F:metalloendopeptidase activity"/>
    <property type="evidence" value="ECO:0007669"/>
    <property type="project" value="InterPro"/>
</dbReference>
<dbReference type="Pfam" id="PF01400">
    <property type="entry name" value="Astacin"/>
    <property type="match status" value="1"/>
</dbReference>
<dbReference type="SMART" id="SM00235">
    <property type="entry name" value="ZnMc"/>
    <property type="match status" value="1"/>
</dbReference>
<proteinExistence type="predicted"/>
<reference evidence="2 3" key="1">
    <citation type="submission" date="2016-05" db="EMBL/GenBank/DDBJ databases">
        <title>Complete genome sequence of Pseudomonas antarctica PAMC 27494.</title>
        <authorList>
            <person name="Lee J."/>
        </authorList>
    </citation>
    <scope>NUCLEOTIDE SEQUENCE [LARGE SCALE GENOMIC DNA]</scope>
    <source>
        <strain evidence="2 3">PAMC 27494</strain>
    </source>
</reference>
<dbReference type="Proteomes" id="UP000077829">
    <property type="component" value="Chromosome"/>
</dbReference>
<gene>
    <name evidence="2" type="ORF">A7J50_1403</name>
</gene>
<dbReference type="AlphaFoldDB" id="A0A172YXH0"/>
<dbReference type="STRING" id="219572.A7J50_1403"/>
<evidence type="ECO:0000313" key="3">
    <source>
        <dbReference type="Proteomes" id="UP000077829"/>
    </source>
</evidence>
<dbReference type="Gene3D" id="3.40.390.10">
    <property type="entry name" value="Collagenase (Catalytic Domain)"/>
    <property type="match status" value="1"/>
</dbReference>
<dbReference type="KEGG" id="panr:A7J50_1403"/>
<organism evidence="2 3">
    <name type="scientific">Pseudomonas antarctica</name>
    <dbReference type="NCBI Taxonomy" id="219572"/>
    <lineage>
        <taxon>Bacteria</taxon>
        <taxon>Pseudomonadati</taxon>
        <taxon>Pseudomonadota</taxon>
        <taxon>Gammaproteobacteria</taxon>
        <taxon>Pseudomonadales</taxon>
        <taxon>Pseudomonadaceae</taxon>
        <taxon>Pseudomonas</taxon>
    </lineage>
</organism>
<dbReference type="PANTHER" id="PTHR10127">
    <property type="entry name" value="DISCOIDIN, CUB, EGF, LAMININ , AND ZINC METALLOPROTEASE DOMAIN CONTAINING"/>
    <property type="match status" value="1"/>
</dbReference>
<dbReference type="PANTHER" id="PTHR10127:SF850">
    <property type="entry name" value="METALLOENDOPEPTIDASE"/>
    <property type="match status" value="1"/>
</dbReference>
<dbReference type="GO" id="GO:0006508">
    <property type="term" value="P:proteolysis"/>
    <property type="evidence" value="ECO:0007669"/>
    <property type="project" value="InterPro"/>
</dbReference>
<evidence type="ECO:0000259" key="1">
    <source>
        <dbReference type="SMART" id="SM00235"/>
    </source>
</evidence>
<dbReference type="GO" id="GO:0008270">
    <property type="term" value="F:zinc ion binding"/>
    <property type="evidence" value="ECO:0007669"/>
    <property type="project" value="InterPro"/>
</dbReference>
<dbReference type="InterPro" id="IPR024079">
    <property type="entry name" value="MetalloPept_cat_dom_sf"/>
</dbReference>
<accession>A0A172YXH0</accession>
<dbReference type="InterPro" id="IPR006026">
    <property type="entry name" value="Peptidase_Metallo"/>
</dbReference>
<sequence length="254" mass="28713">MTLPILPHFAPAYALHDTAADPIETPHPALIRNKRGVADPDKTWPQHSVLNISLLNMTQEQKKWVKHNINQWAPHTNLYFKFVDTPNGDIRIIANNDTSNAWSKIGTDAKKVAQPTPTMSIGFKGAPANIAARVQHEFGHALGLKHEHQHPDQPLEFNNQTIYDDYESWGKFQWQADHNIIQKLPHDKVKVSPYDKTSIMHYGFPASWLSNGNPIPSSTHLSEGDKRFIQSLYPTDNSFFGKLLNTSIRAMINA</sequence>
<dbReference type="RefSeq" id="WP_064451149.1">
    <property type="nucleotide sequence ID" value="NZ_CP015600.1"/>
</dbReference>
<name>A0A172YXH0_9PSED</name>
<dbReference type="InterPro" id="IPR001506">
    <property type="entry name" value="Peptidase_M12A"/>
</dbReference>
<dbReference type="EMBL" id="CP015600">
    <property type="protein sequence ID" value="ANF84834.1"/>
    <property type="molecule type" value="Genomic_DNA"/>
</dbReference>
<evidence type="ECO:0000313" key="2">
    <source>
        <dbReference type="EMBL" id="ANF84834.1"/>
    </source>
</evidence>
<dbReference type="PATRIC" id="fig|219572.3.peg.1431"/>
<protein>
    <submittedName>
        <fullName evidence="2">Peptidase domain-containing protein</fullName>
    </submittedName>
</protein>
<dbReference type="SUPFAM" id="SSF55486">
    <property type="entry name" value="Metalloproteases ('zincins'), catalytic domain"/>
    <property type="match status" value="1"/>
</dbReference>
<feature type="domain" description="Peptidase metallopeptidase" evidence="1">
    <location>
        <begin position="40"/>
        <end position="168"/>
    </location>
</feature>